<keyword evidence="3 11" id="KW-0813">Transport</keyword>
<dbReference type="GO" id="GO:0005743">
    <property type="term" value="C:mitochondrial inner membrane"/>
    <property type="evidence" value="ECO:0007669"/>
    <property type="project" value="UniProtKB-SubCell"/>
</dbReference>
<dbReference type="PANTHER" id="PTHR45760:SF2">
    <property type="entry name" value="FI19922P1-RELATED"/>
    <property type="match status" value="1"/>
</dbReference>
<evidence type="ECO:0008006" key="15">
    <source>
        <dbReference type="Google" id="ProtNLM"/>
    </source>
</evidence>
<dbReference type="Pfam" id="PF00153">
    <property type="entry name" value="Mito_carr"/>
    <property type="match status" value="4"/>
</dbReference>
<keyword evidence="7" id="KW-1133">Transmembrane helix</keyword>
<comment type="subcellular location">
    <subcellularLocation>
        <location evidence="1">Mitochondrion inner membrane</location>
        <topology evidence="1">Multi-pass membrane protein</topology>
    </subcellularLocation>
</comment>
<evidence type="ECO:0000256" key="3">
    <source>
        <dbReference type="ARBA" id="ARBA00022448"/>
    </source>
</evidence>
<evidence type="ECO:0000313" key="13">
    <source>
        <dbReference type="EMBL" id="PLW13689.1"/>
    </source>
</evidence>
<dbReference type="Proteomes" id="UP000235388">
    <property type="component" value="Unassembled WGS sequence"/>
</dbReference>
<protein>
    <recommendedName>
        <fullName evidence="15">Mitochondrial carrier protein</fullName>
    </recommendedName>
</protein>
<comment type="similarity">
    <text evidence="2 11">Belongs to the mitochondrial carrier (TC 2.A.29) family.</text>
</comment>
<reference evidence="13 14" key="1">
    <citation type="submission" date="2017-11" db="EMBL/GenBank/DDBJ databases">
        <title>De novo assembly and phasing of dikaryotic genomes from two isolates of Puccinia coronata f. sp. avenae, the causal agent of oat crown rust.</title>
        <authorList>
            <person name="Miller M.E."/>
            <person name="Zhang Y."/>
            <person name="Omidvar V."/>
            <person name="Sperschneider J."/>
            <person name="Schwessinger B."/>
            <person name="Raley C."/>
            <person name="Palmer J.M."/>
            <person name="Garnica D."/>
            <person name="Upadhyaya N."/>
            <person name="Rathjen J."/>
            <person name="Taylor J.M."/>
            <person name="Park R.F."/>
            <person name="Dodds P.N."/>
            <person name="Hirsch C.D."/>
            <person name="Kianian S.F."/>
            <person name="Figueroa M."/>
        </authorList>
    </citation>
    <scope>NUCLEOTIDE SEQUENCE [LARGE SCALE GENOMIC DNA]</scope>
    <source>
        <strain evidence="13">12NC29</strain>
    </source>
</reference>
<accession>A0A2N5SKD1</accession>
<evidence type="ECO:0000256" key="1">
    <source>
        <dbReference type="ARBA" id="ARBA00004448"/>
    </source>
</evidence>
<evidence type="ECO:0000256" key="12">
    <source>
        <dbReference type="SAM" id="MobiDB-lite"/>
    </source>
</evidence>
<proteinExistence type="inferred from homology"/>
<keyword evidence="9 10" id="KW-0472">Membrane</keyword>
<gene>
    <name evidence="13" type="ORF">PCANC_15590</name>
</gene>
<evidence type="ECO:0000256" key="9">
    <source>
        <dbReference type="ARBA" id="ARBA00023136"/>
    </source>
</evidence>
<keyword evidence="6" id="KW-0999">Mitochondrion inner membrane</keyword>
<dbReference type="InterPro" id="IPR045315">
    <property type="entry name" value="Mtm1-like"/>
</dbReference>
<dbReference type="PROSITE" id="PS50920">
    <property type="entry name" value="SOLCAR"/>
    <property type="match status" value="3"/>
</dbReference>
<feature type="repeat" description="Solcar" evidence="10">
    <location>
        <begin position="390"/>
        <end position="490"/>
    </location>
</feature>
<evidence type="ECO:0000256" key="5">
    <source>
        <dbReference type="ARBA" id="ARBA00022737"/>
    </source>
</evidence>
<sequence>MAKEEQHAKEKGKQSQKIEEHQQPAEQRNPADTVRARDKILAACAGGCLTSLTMTPLDVVKTRLQISSSVATDHRQTIHSRYQHHHHPLFSQPIGASCPGIEPHRYTCSTGAYHLTSTTTTTTTAAAAAPRESVFSSLRGQPSTNHPAAFCSTHHSLCLPLHGPSSSACSHPTTTLNHLLHDHPLSQVYASRPSPSSPGLLATLLQIVRLEGITSLWRGIAPTLMISIPAQAIYMLGYDSLRSAFFDLVPATSRDAPASASSPAVQLIPLVSGVLSRSFVVVLFSPLELIRTRLQSTPRVRPQTVRLAPFDPNGLGAEGGGGGARRTILKSVVGAVRLTGLRSLYAGLPATLWRDVPFSGLYWSSYEAIRRLVSGGLGFGEADRRASVHQLALQSFLAGSLSGAVAATLTNPFDVVKTRRQASPLLLSSPDPSSPTHRSPRAPGTIRIILQIARSEGLRKGLMRGLSPRLAKVIPGCGIMIASYEGLAQALSKY</sequence>
<dbReference type="AlphaFoldDB" id="A0A2N5SKD1"/>
<dbReference type="SUPFAM" id="SSF103506">
    <property type="entry name" value="Mitochondrial carrier"/>
    <property type="match status" value="1"/>
</dbReference>
<name>A0A2N5SKD1_9BASI</name>
<dbReference type="InterPro" id="IPR018108">
    <property type="entry name" value="MCP_transmembrane"/>
</dbReference>
<evidence type="ECO:0000256" key="10">
    <source>
        <dbReference type="PROSITE-ProRule" id="PRU00282"/>
    </source>
</evidence>
<dbReference type="OrthoDB" id="1747031at2759"/>
<feature type="repeat" description="Solcar" evidence="10">
    <location>
        <begin position="154"/>
        <end position="244"/>
    </location>
</feature>
<dbReference type="PANTHER" id="PTHR45760">
    <property type="entry name" value="FI19922P1-RELATED"/>
    <property type="match status" value="1"/>
</dbReference>
<dbReference type="InterPro" id="IPR023395">
    <property type="entry name" value="MCP_dom_sf"/>
</dbReference>
<keyword evidence="14" id="KW-1185">Reference proteome</keyword>
<evidence type="ECO:0000256" key="11">
    <source>
        <dbReference type="RuleBase" id="RU000488"/>
    </source>
</evidence>
<feature type="repeat" description="Solcar" evidence="10">
    <location>
        <begin position="264"/>
        <end position="372"/>
    </location>
</feature>
<dbReference type="EMBL" id="PGCJ01000942">
    <property type="protein sequence ID" value="PLW13689.1"/>
    <property type="molecule type" value="Genomic_DNA"/>
</dbReference>
<evidence type="ECO:0000256" key="4">
    <source>
        <dbReference type="ARBA" id="ARBA00022692"/>
    </source>
</evidence>
<evidence type="ECO:0000256" key="6">
    <source>
        <dbReference type="ARBA" id="ARBA00022792"/>
    </source>
</evidence>
<dbReference type="GO" id="GO:1990542">
    <property type="term" value="P:mitochondrial transmembrane transport"/>
    <property type="evidence" value="ECO:0007669"/>
    <property type="project" value="InterPro"/>
</dbReference>
<keyword evidence="5" id="KW-0677">Repeat</keyword>
<dbReference type="STRING" id="200324.A0A2N5SKD1"/>
<feature type="compositionally biased region" description="Basic and acidic residues" evidence="12">
    <location>
        <begin position="1"/>
        <end position="23"/>
    </location>
</feature>
<evidence type="ECO:0000313" key="14">
    <source>
        <dbReference type="Proteomes" id="UP000235388"/>
    </source>
</evidence>
<evidence type="ECO:0000256" key="2">
    <source>
        <dbReference type="ARBA" id="ARBA00006375"/>
    </source>
</evidence>
<feature type="region of interest" description="Disordered" evidence="12">
    <location>
        <begin position="1"/>
        <end position="32"/>
    </location>
</feature>
<comment type="caution">
    <text evidence="13">The sequence shown here is derived from an EMBL/GenBank/DDBJ whole genome shotgun (WGS) entry which is preliminary data.</text>
</comment>
<dbReference type="Gene3D" id="1.50.40.10">
    <property type="entry name" value="Mitochondrial carrier domain"/>
    <property type="match status" value="2"/>
</dbReference>
<organism evidence="13 14">
    <name type="scientific">Puccinia coronata f. sp. avenae</name>
    <dbReference type="NCBI Taxonomy" id="200324"/>
    <lineage>
        <taxon>Eukaryota</taxon>
        <taxon>Fungi</taxon>
        <taxon>Dikarya</taxon>
        <taxon>Basidiomycota</taxon>
        <taxon>Pucciniomycotina</taxon>
        <taxon>Pucciniomycetes</taxon>
        <taxon>Pucciniales</taxon>
        <taxon>Pucciniaceae</taxon>
        <taxon>Puccinia</taxon>
    </lineage>
</organism>
<keyword evidence="4 10" id="KW-0812">Transmembrane</keyword>
<evidence type="ECO:0000256" key="7">
    <source>
        <dbReference type="ARBA" id="ARBA00022989"/>
    </source>
</evidence>
<keyword evidence="8" id="KW-0496">Mitochondrion</keyword>
<evidence type="ECO:0000256" key="8">
    <source>
        <dbReference type="ARBA" id="ARBA00023128"/>
    </source>
</evidence>